<dbReference type="InterPro" id="IPR050261">
    <property type="entry name" value="FrsA_esterase"/>
</dbReference>
<dbReference type="Gene3D" id="3.40.50.1820">
    <property type="entry name" value="alpha/beta hydrolase"/>
    <property type="match status" value="1"/>
</dbReference>
<sequence length="291" mass="32598">MKTNSVIKESGSIPSSENLPIYYDLYTPSVSVATVQPLIIFVHGFKGFKDWGAFPDACEELSRAGFAVLAMNFSLNGVGENMLDFDQLDLFERETLSQDLDDIGRVIEAVKSKEIASDKAQLDSDRMGIFGHSRGGHTAIAAAAEYSEIMSLVTWSAVADYNARWSDQMIEDWKSRGYTEIKNSRTNQIMKIGKVVYEDALANADRLMAIKRVEEIHIPALFIAGKEDEAVPFSDSEKLYRACPSDEKEVRLIEKAGHTFNVSHPFEEENFPDAFNEALDLTEGWFLETLK</sequence>
<dbReference type="EMBL" id="PISP01000001">
    <property type="protein sequence ID" value="PKD45206.1"/>
    <property type="molecule type" value="Genomic_DNA"/>
</dbReference>
<evidence type="ECO:0000313" key="3">
    <source>
        <dbReference type="EMBL" id="PKD45206.1"/>
    </source>
</evidence>
<dbReference type="AlphaFoldDB" id="A0A2N0VLY4"/>
<gene>
    <name evidence="3" type="ORF">CWD77_07085</name>
</gene>
<reference evidence="3 4" key="1">
    <citation type="submission" date="2017-11" db="EMBL/GenBank/DDBJ databases">
        <title>Rhodohalobacter 15182 sp. nov., isolated from a salt lake.</title>
        <authorList>
            <person name="Han S."/>
        </authorList>
    </citation>
    <scope>NUCLEOTIDE SEQUENCE [LARGE SCALE GENOMIC DNA]</scope>
    <source>
        <strain evidence="3 4">15182</strain>
    </source>
</reference>
<dbReference type="Proteomes" id="UP000233398">
    <property type="component" value="Unassembled WGS sequence"/>
</dbReference>
<dbReference type="OrthoDB" id="9808543at2"/>
<comment type="caution">
    <text evidence="3">The sequence shown here is derived from an EMBL/GenBank/DDBJ whole genome shotgun (WGS) entry which is preliminary data.</text>
</comment>
<name>A0A2N0VLY4_9BACT</name>
<feature type="domain" description="Peptidase S9 prolyl oligopeptidase catalytic" evidence="2">
    <location>
        <begin position="89"/>
        <end position="259"/>
    </location>
</feature>
<dbReference type="PANTHER" id="PTHR22946:SF9">
    <property type="entry name" value="POLYKETIDE TRANSFERASE AF380"/>
    <property type="match status" value="1"/>
</dbReference>
<keyword evidence="4" id="KW-1185">Reference proteome</keyword>
<dbReference type="GO" id="GO:0052689">
    <property type="term" value="F:carboxylic ester hydrolase activity"/>
    <property type="evidence" value="ECO:0007669"/>
    <property type="project" value="UniProtKB-ARBA"/>
</dbReference>
<dbReference type="SUPFAM" id="SSF53474">
    <property type="entry name" value="alpha/beta-Hydrolases"/>
    <property type="match status" value="1"/>
</dbReference>
<dbReference type="Pfam" id="PF00326">
    <property type="entry name" value="Peptidase_S9"/>
    <property type="match status" value="1"/>
</dbReference>
<accession>A0A2N0VLY4</accession>
<evidence type="ECO:0000259" key="2">
    <source>
        <dbReference type="Pfam" id="PF00326"/>
    </source>
</evidence>
<protein>
    <submittedName>
        <fullName evidence="3">Alpha/beta hydrolase</fullName>
    </submittedName>
</protein>
<dbReference type="InterPro" id="IPR029058">
    <property type="entry name" value="AB_hydrolase_fold"/>
</dbReference>
<dbReference type="InterPro" id="IPR001375">
    <property type="entry name" value="Peptidase_S9_cat"/>
</dbReference>
<dbReference type="PANTHER" id="PTHR22946">
    <property type="entry name" value="DIENELACTONE HYDROLASE DOMAIN-CONTAINING PROTEIN-RELATED"/>
    <property type="match status" value="1"/>
</dbReference>
<evidence type="ECO:0000313" key="4">
    <source>
        <dbReference type="Proteomes" id="UP000233398"/>
    </source>
</evidence>
<evidence type="ECO:0000256" key="1">
    <source>
        <dbReference type="ARBA" id="ARBA00022801"/>
    </source>
</evidence>
<keyword evidence="1 3" id="KW-0378">Hydrolase</keyword>
<dbReference type="RefSeq" id="WP_101072780.1">
    <property type="nucleotide sequence ID" value="NZ_PISP01000001.1"/>
</dbReference>
<organism evidence="3 4">
    <name type="scientific">Rhodohalobacter barkolensis</name>
    <dbReference type="NCBI Taxonomy" id="2053187"/>
    <lineage>
        <taxon>Bacteria</taxon>
        <taxon>Pseudomonadati</taxon>
        <taxon>Balneolota</taxon>
        <taxon>Balneolia</taxon>
        <taxon>Balneolales</taxon>
        <taxon>Balneolaceae</taxon>
        <taxon>Rhodohalobacter</taxon>
    </lineage>
</organism>
<proteinExistence type="predicted"/>